<feature type="region of interest" description="Disordered" evidence="1">
    <location>
        <begin position="183"/>
        <end position="231"/>
    </location>
</feature>
<feature type="domain" description="G-patch" evidence="2">
    <location>
        <begin position="750"/>
        <end position="795"/>
    </location>
</feature>
<dbReference type="SMART" id="SM00443">
    <property type="entry name" value="G_patch"/>
    <property type="match status" value="2"/>
</dbReference>
<feature type="compositionally biased region" description="Acidic residues" evidence="1">
    <location>
        <begin position="262"/>
        <end position="284"/>
    </location>
</feature>
<feature type="compositionally biased region" description="Basic and acidic residues" evidence="1">
    <location>
        <begin position="119"/>
        <end position="129"/>
    </location>
</feature>
<feature type="compositionally biased region" description="Low complexity" evidence="1">
    <location>
        <begin position="58"/>
        <end position="68"/>
    </location>
</feature>
<feature type="compositionally biased region" description="Basic residues" evidence="1">
    <location>
        <begin position="1"/>
        <end position="10"/>
    </location>
</feature>
<dbReference type="InterPro" id="IPR001374">
    <property type="entry name" value="R3H_dom"/>
</dbReference>
<feature type="compositionally biased region" description="Acidic residues" evidence="1">
    <location>
        <begin position="298"/>
        <end position="321"/>
    </location>
</feature>
<proteinExistence type="predicted"/>
<feature type="region of interest" description="Disordered" evidence="1">
    <location>
        <begin position="552"/>
        <end position="608"/>
    </location>
</feature>
<feature type="compositionally biased region" description="Basic residues" evidence="1">
    <location>
        <begin position="439"/>
        <end position="448"/>
    </location>
</feature>
<protein>
    <submittedName>
        <fullName evidence="4">Uncharacterized protein LOC107427271 isoform X1</fullName>
    </submittedName>
</protein>
<keyword evidence="3" id="KW-1185">Reference proteome</keyword>
<dbReference type="Pfam" id="PF01585">
    <property type="entry name" value="G-patch"/>
    <property type="match status" value="2"/>
</dbReference>
<organism evidence="3 4">
    <name type="scientific">Ziziphus jujuba</name>
    <name type="common">Chinese jujube</name>
    <name type="synonym">Ziziphus sativa</name>
    <dbReference type="NCBI Taxonomy" id="326968"/>
    <lineage>
        <taxon>Eukaryota</taxon>
        <taxon>Viridiplantae</taxon>
        <taxon>Streptophyta</taxon>
        <taxon>Embryophyta</taxon>
        <taxon>Tracheophyta</taxon>
        <taxon>Spermatophyta</taxon>
        <taxon>Magnoliopsida</taxon>
        <taxon>eudicotyledons</taxon>
        <taxon>Gunneridae</taxon>
        <taxon>Pentapetalae</taxon>
        <taxon>rosids</taxon>
        <taxon>fabids</taxon>
        <taxon>Rosales</taxon>
        <taxon>Rhamnaceae</taxon>
        <taxon>Paliureae</taxon>
        <taxon>Ziziphus</taxon>
    </lineage>
</organism>
<dbReference type="PANTHER" id="PTHR47423:SF2">
    <property type="entry name" value="PROTEIN SQS1"/>
    <property type="match status" value="1"/>
</dbReference>
<dbReference type="Proteomes" id="UP001652623">
    <property type="component" value="Chromosome 1"/>
</dbReference>
<reference evidence="4" key="1">
    <citation type="submission" date="2025-08" db="UniProtKB">
        <authorList>
            <consortium name="RefSeq"/>
        </authorList>
    </citation>
    <scope>IDENTIFICATION</scope>
    <source>
        <tissue evidence="4">Seedling</tissue>
    </source>
</reference>
<feature type="domain" description="G-patch" evidence="2">
    <location>
        <begin position="660"/>
        <end position="706"/>
    </location>
</feature>
<evidence type="ECO:0000259" key="2">
    <source>
        <dbReference type="PROSITE" id="PS50174"/>
    </source>
</evidence>
<feature type="compositionally biased region" description="Polar residues" evidence="1">
    <location>
        <begin position="89"/>
        <end position="100"/>
    </location>
</feature>
<dbReference type="Pfam" id="PF01424">
    <property type="entry name" value="R3H"/>
    <property type="match status" value="1"/>
</dbReference>
<evidence type="ECO:0000313" key="4">
    <source>
        <dbReference type="RefSeq" id="XP_060674486.1"/>
    </source>
</evidence>
<sequence length="795" mass="86659">MGEGRRKGRRGPSTNSSRKSNSNSKSKGKRRGSNPSPSSSVKGALFVEGGLLSDWNSTPTTKTQGKKPGVNKESGSKSRSFDRKIAACTSKNAPRNSSENHFGYRYPSVDLQGGLHPGSHVERNDKNNNFDESRPFVLVDSKEAQIFAYVDKTPSSRPNDVEITYDYGSNLILGDSSHRGLGFSDKLEGTSSGVEASAEQMKEQEESCFDSSSSEKEMNTEERSNHELGVNVTEDLPAITVSPKKNSGFVSIGGMKLYTQDISDEESDEDGDEDEEEEMVDGESSESSGQGGTSGSSESDDSEDMSDSDLDVDDQVAEDYIEGIGGSHNILKAKWLVEQEFDESDDDTSSSTDYDDTLEKLGGVTLQEASREYGMKKAHPRQKYKVSTVDSWSLAMDDLTLVKDPRAVHPKKKHVARFPQSWPSEAYRSKTSRRFPGEKKKHRKESIAKKRRERMLHRGVDLEEINLKLEQVVLEEKDIYSFQPMHSKDCSQVRRLAGIYRLRSGIQGSGKKSFVTVTRTPHTCMPSSGDRLRLEKLLGAGMEDADFAVAESSNIKSDSADKKRSKKFVKGSGLSPSGLESAPRKTSKISTSRRGSGRVNEFKKTGKKDSYANQPVSFVSSGVMQETVKIMTVDSVEMDSGCKNDNSAGPADIGAFEVHTKGFGSKMMAKMGFVEGGGLGIEGQGIAQPIEVIKRPKSLGLGVEFSDAADNGTRSNPVRNKSQTIGAFEKHTKRTRSDPGQKIGAFEKHTKGFGSKMMAKMGFVEGMGLGKDSQGRANPLVAVRLPKSRGLGAEG</sequence>
<accession>A0ABM4ACM9</accession>
<feature type="region of interest" description="Disordered" evidence="1">
    <location>
        <begin position="426"/>
        <end position="448"/>
    </location>
</feature>
<feature type="region of interest" description="Disordered" evidence="1">
    <location>
        <begin position="257"/>
        <end position="323"/>
    </location>
</feature>
<feature type="region of interest" description="Disordered" evidence="1">
    <location>
        <begin position="1"/>
        <end position="129"/>
    </location>
</feature>
<dbReference type="PROSITE" id="PS50174">
    <property type="entry name" value="G_PATCH"/>
    <property type="match status" value="2"/>
</dbReference>
<name>A0ABM4ACM9_ZIZJJ</name>
<gene>
    <name evidence="4" type="primary">LOC107427271</name>
</gene>
<feature type="compositionally biased region" description="Basic and acidic residues" evidence="1">
    <location>
        <begin position="213"/>
        <end position="226"/>
    </location>
</feature>
<dbReference type="InterPro" id="IPR000467">
    <property type="entry name" value="G_patch_dom"/>
</dbReference>
<evidence type="ECO:0000313" key="3">
    <source>
        <dbReference type="Proteomes" id="UP001652623"/>
    </source>
</evidence>
<evidence type="ECO:0000256" key="1">
    <source>
        <dbReference type="SAM" id="MobiDB-lite"/>
    </source>
</evidence>
<dbReference type="PANTHER" id="PTHR47423">
    <property type="entry name" value="G-PATCH DOMAIN CONTAINING PROTEIN"/>
    <property type="match status" value="1"/>
</dbReference>
<feature type="compositionally biased region" description="Low complexity" evidence="1">
    <location>
        <begin position="11"/>
        <end position="25"/>
    </location>
</feature>
<dbReference type="GeneID" id="107427271"/>
<dbReference type="RefSeq" id="XP_060674486.1">
    <property type="nucleotide sequence ID" value="XM_060818503.1"/>
</dbReference>
<feature type="compositionally biased region" description="Basic and acidic residues" evidence="1">
    <location>
        <begin position="74"/>
        <end position="85"/>
    </location>
</feature>